<proteinExistence type="predicted"/>
<accession>X1IWG2</accession>
<feature type="non-terminal residue" evidence="1">
    <location>
        <position position="33"/>
    </location>
</feature>
<dbReference type="EMBL" id="BARU01032383">
    <property type="protein sequence ID" value="GAH70439.1"/>
    <property type="molecule type" value="Genomic_DNA"/>
</dbReference>
<evidence type="ECO:0000313" key="1">
    <source>
        <dbReference type="EMBL" id="GAH70439.1"/>
    </source>
</evidence>
<sequence>MQARRQVLAGRVGLCPLKEGAKVIISGRSHQRG</sequence>
<name>X1IWG2_9ZZZZ</name>
<dbReference type="AlphaFoldDB" id="X1IWG2"/>
<reference evidence="1" key="1">
    <citation type="journal article" date="2014" name="Front. Microbiol.">
        <title>High frequency of phylogenetically diverse reductive dehalogenase-homologous genes in deep subseafloor sedimentary metagenomes.</title>
        <authorList>
            <person name="Kawai M."/>
            <person name="Futagami T."/>
            <person name="Toyoda A."/>
            <person name="Takaki Y."/>
            <person name="Nishi S."/>
            <person name="Hori S."/>
            <person name="Arai W."/>
            <person name="Tsubouchi T."/>
            <person name="Morono Y."/>
            <person name="Uchiyama I."/>
            <person name="Ito T."/>
            <person name="Fujiyama A."/>
            <person name="Inagaki F."/>
            <person name="Takami H."/>
        </authorList>
    </citation>
    <scope>NUCLEOTIDE SEQUENCE</scope>
    <source>
        <strain evidence="1">Expedition CK06-06</strain>
    </source>
</reference>
<organism evidence="1">
    <name type="scientific">marine sediment metagenome</name>
    <dbReference type="NCBI Taxonomy" id="412755"/>
    <lineage>
        <taxon>unclassified sequences</taxon>
        <taxon>metagenomes</taxon>
        <taxon>ecological metagenomes</taxon>
    </lineage>
</organism>
<gene>
    <name evidence="1" type="ORF">S03H2_51082</name>
</gene>
<protein>
    <submittedName>
        <fullName evidence="1">Uncharacterized protein</fullName>
    </submittedName>
</protein>
<comment type="caution">
    <text evidence="1">The sequence shown here is derived from an EMBL/GenBank/DDBJ whole genome shotgun (WGS) entry which is preliminary data.</text>
</comment>